<dbReference type="InterPro" id="IPR006131">
    <property type="entry name" value="Asp_carbamoyltransf_Asp/Orn-bd"/>
</dbReference>
<dbReference type="SUPFAM" id="SSF53671">
    <property type="entry name" value="Aspartate/ornithine carbamoyltransferase"/>
    <property type="match status" value="1"/>
</dbReference>
<dbReference type="InterPro" id="IPR006132">
    <property type="entry name" value="Asp/Orn_carbamoyltranf_P-bd"/>
</dbReference>
<evidence type="ECO:0000256" key="3">
    <source>
        <dbReference type="ARBA" id="ARBA00013008"/>
    </source>
</evidence>
<dbReference type="NCBIfam" id="TIGR00670">
    <property type="entry name" value="asp_carb_tr"/>
    <property type="match status" value="1"/>
</dbReference>
<evidence type="ECO:0000256" key="1">
    <source>
        <dbReference type="ARBA" id="ARBA00004852"/>
    </source>
</evidence>
<comment type="function">
    <text evidence="6">Catalyzes the condensation of carbamoyl phosphate and aspartate to form carbamoyl aspartate and inorganic phosphate, the committed step in the de novo pyrimidine nucleotide biosynthesis pathway.</text>
</comment>
<comment type="pathway">
    <text evidence="1">Pyrimidine metabolism; UMP biosynthesis via de novo pathway; (S)-dihydroorotate from bicarbonate: step 2/3.</text>
</comment>
<dbReference type="EC" id="2.1.3.2" evidence="3"/>
<dbReference type="AlphaFoldDB" id="A0A381QL55"/>
<dbReference type="HAMAP" id="MF_00001">
    <property type="entry name" value="Asp_carb_tr"/>
    <property type="match status" value="1"/>
</dbReference>
<comment type="catalytic activity">
    <reaction evidence="7">
        <text>carbamoyl phosphate + L-aspartate = N-carbamoyl-L-aspartate + phosphate + H(+)</text>
        <dbReference type="Rhea" id="RHEA:20013"/>
        <dbReference type="ChEBI" id="CHEBI:15378"/>
        <dbReference type="ChEBI" id="CHEBI:29991"/>
        <dbReference type="ChEBI" id="CHEBI:32814"/>
        <dbReference type="ChEBI" id="CHEBI:43474"/>
        <dbReference type="ChEBI" id="CHEBI:58228"/>
        <dbReference type="EC" id="2.1.3.2"/>
    </reaction>
</comment>
<dbReference type="GO" id="GO:0016597">
    <property type="term" value="F:amino acid binding"/>
    <property type="evidence" value="ECO:0007669"/>
    <property type="project" value="InterPro"/>
</dbReference>
<reference evidence="10" key="1">
    <citation type="submission" date="2018-05" db="EMBL/GenBank/DDBJ databases">
        <authorList>
            <person name="Lanie J.A."/>
            <person name="Ng W.-L."/>
            <person name="Kazmierczak K.M."/>
            <person name="Andrzejewski T.M."/>
            <person name="Davidsen T.M."/>
            <person name="Wayne K.J."/>
            <person name="Tettelin H."/>
            <person name="Glass J.I."/>
            <person name="Rusch D."/>
            <person name="Podicherti R."/>
            <person name="Tsui H.-C.T."/>
            <person name="Winkler M.E."/>
        </authorList>
    </citation>
    <scope>NUCLEOTIDE SEQUENCE</scope>
</reference>
<keyword evidence="4" id="KW-0808">Transferase</keyword>
<dbReference type="PANTHER" id="PTHR45753:SF6">
    <property type="entry name" value="ASPARTATE CARBAMOYLTRANSFERASE"/>
    <property type="match status" value="1"/>
</dbReference>
<evidence type="ECO:0000313" key="10">
    <source>
        <dbReference type="EMBL" id="SUZ78313.1"/>
    </source>
</evidence>
<dbReference type="GO" id="GO:0006520">
    <property type="term" value="P:amino acid metabolic process"/>
    <property type="evidence" value="ECO:0007669"/>
    <property type="project" value="InterPro"/>
</dbReference>
<evidence type="ECO:0000256" key="5">
    <source>
        <dbReference type="ARBA" id="ARBA00022975"/>
    </source>
</evidence>
<feature type="domain" description="Aspartate/ornithine carbamoyltransferase carbamoyl-P binding" evidence="9">
    <location>
        <begin position="5"/>
        <end position="148"/>
    </location>
</feature>
<organism evidence="10">
    <name type="scientific">marine metagenome</name>
    <dbReference type="NCBI Taxonomy" id="408172"/>
    <lineage>
        <taxon>unclassified sequences</taxon>
        <taxon>metagenomes</taxon>
        <taxon>ecological metagenomes</taxon>
    </lineage>
</organism>
<dbReference type="UniPathway" id="UPA00070">
    <property type="reaction ID" value="UER00116"/>
</dbReference>
<evidence type="ECO:0000256" key="7">
    <source>
        <dbReference type="ARBA" id="ARBA00048859"/>
    </source>
</evidence>
<dbReference type="PANTHER" id="PTHR45753">
    <property type="entry name" value="ORNITHINE CARBAMOYLTRANSFERASE, MITOCHONDRIAL"/>
    <property type="match status" value="1"/>
</dbReference>
<dbReference type="Pfam" id="PF00185">
    <property type="entry name" value="OTCace"/>
    <property type="match status" value="1"/>
</dbReference>
<keyword evidence="5" id="KW-0665">Pyrimidine biosynthesis</keyword>
<gene>
    <name evidence="10" type="ORF">METZ01_LOCUS31167</name>
</gene>
<evidence type="ECO:0000256" key="4">
    <source>
        <dbReference type="ARBA" id="ARBA00022679"/>
    </source>
</evidence>
<dbReference type="EMBL" id="UINC01001349">
    <property type="protein sequence ID" value="SUZ78313.1"/>
    <property type="molecule type" value="Genomic_DNA"/>
</dbReference>
<evidence type="ECO:0000259" key="8">
    <source>
        <dbReference type="Pfam" id="PF00185"/>
    </source>
</evidence>
<proteinExistence type="inferred from homology"/>
<dbReference type="GO" id="GO:0004070">
    <property type="term" value="F:aspartate carbamoyltransferase activity"/>
    <property type="evidence" value="ECO:0007669"/>
    <property type="project" value="UniProtKB-EC"/>
</dbReference>
<dbReference type="PRINTS" id="PR00100">
    <property type="entry name" value="AOTCASE"/>
</dbReference>
<name>A0A381QL55_9ZZZZ</name>
<protein>
    <recommendedName>
        <fullName evidence="3">aspartate carbamoyltransferase</fullName>
        <ecNumber evidence="3">2.1.3.2</ecNumber>
    </recommendedName>
</protein>
<evidence type="ECO:0000259" key="9">
    <source>
        <dbReference type="Pfam" id="PF02729"/>
    </source>
</evidence>
<dbReference type="InterPro" id="IPR036901">
    <property type="entry name" value="Asp/Orn_carbamoylTrfase_sf"/>
</dbReference>
<dbReference type="InterPro" id="IPR002082">
    <property type="entry name" value="Asp_carbamoyltransf"/>
</dbReference>
<dbReference type="PROSITE" id="PS00097">
    <property type="entry name" value="CARBAMOYLTRANSFERASE"/>
    <property type="match status" value="1"/>
</dbReference>
<dbReference type="GO" id="GO:0005829">
    <property type="term" value="C:cytosol"/>
    <property type="evidence" value="ECO:0007669"/>
    <property type="project" value="TreeGrafter"/>
</dbReference>
<dbReference type="GO" id="GO:0006207">
    <property type="term" value="P:'de novo' pyrimidine nucleobase biosynthetic process"/>
    <property type="evidence" value="ECO:0007669"/>
    <property type="project" value="InterPro"/>
</dbReference>
<dbReference type="GO" id="GO:0044205">
    <property type="term" value="P:'de novo' UMP biosynthetic process"/>
    <property type="evidence" value="ECO:0007669"/>
    <property type="project" value="UniProtKB-UniPathway"/>
</dbReference>
<comment type="similarity">
    <text evidence="2">Belongs to the aspartate/ornithine carbamoyltransferase superfamily. ATCase family.</text>
</comment>
<evidence type="ECO:0000256" key="2">
    <source>
        <dbReference type="ARBA" id="ARBA00008896"/>
    </source>
</evidence>
<evidence type="ECO:0000256" key="6">
    <source>
        <dbReference type="ARBA" id="ARBA00043884"/>
    </source>
</evidence>
<dbReference type="NCBIfam" id="NF002032">
    <property type="entry name" value="PRK00856.1"/>
    <property type="match status" value="1"/>
</dbReference>
<feature type="domain" description="Aspartate/ornithine carbamoyltransferase Asp/Orn-binding" evidence="8">
    <location>
        <begin position="154"/>
        <end position="301"/>
    </location>
</feature>
<accession>A0A381QL55</accession>
<dbReference type="InterPro" id="IPR006130">
    <property type="entry name" value="Asp/Orn_carbamoylTrfase"/>
</dbReference>
<sequence>MLQQKHLLGLEGYPSEDIQSIIDTAFNFREVLDRPIKKVPSLQGVTIVNLFFENSTRTRISFELAQKRLSADTVNFSSSSSSLKKGESFKDTAQNIEAMKIDATVMRHPTPGAPQHLTEFIDAVVINAGDGTHEHPTQAILDMMSLHEKFGKLKGLKVGILGDISHSRVALSNIYGLITMGVEVTLCGPPNLIPPFIRNLGVNVNYNVDEVIEWADALNVLRIQRERMGLGLVPSIREYRAMFGITQERLDHHKKEIVIMHPGPMNRGVEIDGSVADSDQAIILDQVLNGVASRMAILYLLCGGKSSEKEES</sequence>
<dbReference type="Pfam" id="PF02729">
    <property type="entry name" value="OTCace_N"/>
    <property type="match status" value="1"/>
</dbReference>
<dbReference type="Gene3D" id="3.40.50.1370">
    <property type="entry name" value="Aspartate/ornithine carbamoyltransferase"/>
    <property type="match status" value="2"/>
</dbReference>
<dbReference type="PRINTS" id="PR00101">
    <property type="entry name" value="ATCASE"/>
</dbReference>